<reference evidence="2" key="1">
    <citation type="submission" date="2014-02" db="EMBL/GenBank/DDBJ databases">
        <title>Expanding our view of genomic diversity in Candidatus Accumulibacter clades.</title>
        <authorList>
            <person name="Skennerton C.T."/>
            <person name="Barr J.J."/>
            <person name="Slater F.R."/>
            <person name="Bond P.L."/>
            <person name="Tyson G.W."/>
        </authorList>
    </citation>
    <scope>NUCLEOTIDE SEQUENCE [LARGE SCALE GENOMIC DNA]</scope>
</reference>
<proteinExistence type="predicted"/>
<keyword evidence="1" id="KW-0732">Signal</keyword>
<comment type="caution">
    <text evidence="2">The sequence shown here is derived from an EMBL/GenBank/DDBJ whole genome shotgun (WGS) entry which is preliminary data.</text>
</comment>
<evidence type="ECO:0000256" key="1">
    <source>
        <dbReference type="SAM" id="SignalP"/>
    </source>
</evidence>
<gene>
    <name evidence="2" type="ORF">AW11_01450</name>
</gene>
<dbReference type="STRING" id="1454004.AW11_01450"/>
<evidence type="ECO:0000313" key="2">
    <source>
        <dbReference type="EMBL" id="EXI89583.1"/>
    </source>
</evidence>
<name>A0A011P3Q7_ACCRE</name>
<dbReference type="Proteomes" id="UP000022141">
    <property type="component" value="Unassembled WGS sequence"/>
</dbReference>
<keyword evidence="3" id="KW-1185">Reference proteome</keyword>
<organism evidence="2 3">
    <name type="scientific">Accumulibacter regalis</name>
    <dbReference type="NCBI Taxonomy" id="522306"/>
    <lineage>
        <taxon>Bacteria</taxon>
        <taxon>Pseudomonadati</taxon>
        <taxon>Pseudomonadota</taxon>
        <taxon>Betaproteobacteria</taxon>
        <taxon>Candidatus Accumulibacter</taxon>
    </lineage>
</organism>
<evidence type="ECO:0000313" key="3">
    <source>
        <dbReference type="Proteomes" id="UP000022141"/>
    </source>
</evidence>
<feature type="signal peptide" evidence="1">
    <location>
        <begin position="1"/>
        <end position="30"/>
    </location>
</feature>
<dbReference type="EMBL" id="JEMY01000015">
    <property type="protein sequence ID" value="EXI89583.1"/>
    <property type="molecule type" value="Genomic_DNA"/>
</dbReference>
<sequence>MPIELGRSKLRKVASAACAALLVTCGTVGAAEEVPLVDGTHWTKSSPEIKKAYLVGLSNAIQVDVAYQADNPKASASDFSPKVVKGMKGHTLETALASIDNWYAAHPDQLQRPVVETIWFEMVVPGLNKNK</sequence>
<dbReference type="eggNOG" id="ENOG5032Z28">
    <property type="taxonomic scope" value="Bacteria"/>
</dbReference>
<dbReference type="PATRIC" id="fig|1454004.3.peg.1492"/>
<feature type="chain" id="PRO_5001462572" evidence="1">
    <location>
        <begin position="31"/>
        <end position="131"/>
    </location>
</feature>
<protein>
    <submittedName>
        <fullName evidence="2">Uncharacterized protein</fullName>
    </submittedName>
</protein>
<dbReference type="AlphaFoldDB" id="A0A011P3Q7"/>
<accession>A0A011P3Q7</accession>